<name>A0A814DW49_9BILA</name>
<feature type="domain" description="CTLH" evidence="2">
    <location>
        <begin position="111"/>
        <end position="168"/>
    </location>
</feature>
<feature type="coiled-coil region" evidence="1">
    <location>
        <begin position="170"/>
        <end position="237"/>
    </location>
</feature>
<dbReference type="InterPro" id="IPR006594">
    <property type="entry name" value="LisH"/>
</dbReference>
<dbReference type="InterPro" id="IPR024964">
    <property type="entry name" value="CTLH/CRA"/>
</dbReference>
<dbReference type="InterPro" id="IPR013144">
    <property type="entry name" value="CRA_dom"/>
</dbReference>
<keyword evidence="4" id="KW-1185">Reference proteome</keyword>
<organism evidence="3 4">
    <name type="scientific">Brachionus calyciflorus</name>
    <dbReference type="NCBI Taxonomy" id="104777"/>
    <lineage>
        <taxon>Eukaryota</taxon>
        <taxon>Metazoa</taxon>
        <taxon>Spiralia</taxon>
        <taxon>Gnathifera</taxon>
        <taxon>Rotifera</taxon>
        <taxon>Eurotatoria</taxon>
        <taxon>Monogononta</taxon>
        <taxon>Pseudotrocha</taxon>
        <taxon>Ploima</taxon>
        <taxon>Brachionidae</taxon>
        <taxon>Brachionus</taxon>
    </lineage>
</organism>
<dbReference type="InterPro" id="IPR050618">
    <property type="entry name" value="Ubq-SigPath_Reg"/>
</dbReference>
<accession>A0A814DW49</accession>
<evidence type="ECO:0000259" key="2">
    <source>
        <dbReference type="PROSITE" id="PS50897"/>
    </source>
</evidence>
<comment type="caution">
    <text evidence="3">The sequence shown here is derived from an EMBL/GenBank/DDBJ whole genome shotgun (WGS) entry which is preliminary data.</text>
</comment>
<sequence length="285" mass="32117">MSAALNPMVAAFGLGAGAGSAAFAAFRQNQLSNPTNTNLSSISSSTSPYMSTTSEYNTDRAEWMSRIENAHIDRNLMNRLVMNYLVTEGFKEAADKFGVETGITYPYDSESLTERIKIRESIEQGDIARAINLINNLHPELIDSNRYLAFHLQQQQLIELVRDKKLEDALIFAQNHLSEYGENNEKIQEEMERTMALLAFENPNDSPFSDLLQSVQRQRLASEVNSAILEFENLESNAKLNTLIKMLLWSQDLLDKKSVVYPKMSDLGNARVDDVNINQLINSNQ</sequence>
<evidence type="ECO:0000313" key="4">
    <source>
        <dbReference type="Proteomes" id="UP000663879"/>
    </source>
</evidence>
<dbReference type="AlphaFoldDB" id="A0A814DW49"/>
<reference evidence="3" key="1">
    <citation type="submission" date="2021-02" db="EMBL/GenBank/DDBJ databases">
        <authorList>
            <person name="Nowell W R."/>
        </authorList>
    </citation>
    <scope>NUCLEOTIDE SEQUENCE</scope>
    <source>
        <strain evidence="3">Ploen Becks lab</strain>
    </source>
</reference>
<dbReference type="PROSITE" id="PS50897">
    <property type="entry name" value="CTLH"/>
    <property type="match status" value="1"/>
</dbReference>
<proteinExistence type="predicted"/>
<evidence type="ECO:0000256" key="1">
    <source>
        <dbReference type="SAM" id="Coils"/>
    </source>
</evidence>
<dbReference type="PROSITE" id="PS50896">
    <property type="entry name" value="LISH"/>
    <property type="match status" value="1"/>
</dbReference>
<keyword evidence="1" id="KW-0175">Coiled coil</keyword>
<dbReference type="SMART" id="SM00757">
    <property type="entry name" value="CRA"/>
    <property type="match status" value="1"/>
</dbReference>
<dbReference type="SMART" id="SM00667">
    <property type="entry name" value="LisH"/>
    <property type="match status" value="1"/>
</dbReference>
<evidence type="ECO:0000313" key="3">
    <source>
        <dbReference type="EMBL" id="CAF0960949.1"/>
    </source>
</evidence>
<dbReference type="PANTHER" id="PTHR12864">
    <property type="entry name" value="RAN BINDING PROTEIN 9-RELATED"/>
    <property type="match status" value="1"/>
</dbReference>
<gene>
    <name evidence="3" type="ORF">OXX778_LOCUS14444</name>
</gene>
<dbReference type="SMART" id="SM00668">
    <property type="entry name" value="CTLH"/>
    <property type="match status" value="1"/>
</dbReference>
<dbReference type="InterPro" id="IPR006595">
    <property type="entry name" value="CTLH_C"/>
</dbReference>
<dbReference type="Pfam" id="PF08513">
    <property type="entry name" value="LisH"/>
    <property type="match status" value="1"/>
</dbReference>
<dbReference type="Proteomes" id="UP000663879">
    <property type="component" value="Unassembled WGS sequence"/>
</dbReference>
<dbReference type="Pfam" id="PF10607">
    <property type="entry name" value="CTLH"/>
    <property type="match status" value="1"/>
</dbReference>
<protein>
    <recommendedName>
        <fullName evidence="2">CTLH domain-containing protein</fullName>
    </recommendedName>
</protein>
<dbReference type="EMBL" id="CAJNOC010002976">
    <property type="protein sequence ID" value="CAF0960949.1"/>
    <property type="molecule type" value="Genomic_DNA"/>
</dbReference>
<dbReference type="OrthoDB" id="2415936at2759"/>